<protein>
    <submittedName>
        <fullName evidence="3">SAM-dependent methyltransferase</fullName>
    </submittedName>
</protein>
<dbReference type="GO" id="GO:0003677">
    <property type="term" value="F:DNA binding"/>
    <property type="evidence" value="ECO:0007669"/>
    <property type="project" value="InterPro"/>
</dbReference>
<dbReference type="SUPFAM" id="SSF53335">
    <property type="entry name" value="S-adenosyl-L-methionine-dependent methyltransferases"/>
    <property type="match status" value="1"/>
</dbReference>
<keyword evidence="4" id="KW-1185">Reference proteome</keyword>
<dbReference type="InterPro" id="IPR048375">
    <property type="entry name" value="YtxK-like_N"/>
</dbReference>
<sequence>MSSFEKMEKLFTVLDVTASAIKEEDSTPYLTALAESGENLFYGEVPQDYSAKLKDLLQQEYKKVSISALENEEIRKAFQLAVLKGMKEAIQPNHAMTPDAVALFMGYLIRKMKEHETNVTLLDPVIGSGNMLTAVMNLLEGKELSAFGVEIDETLLRLSWSSANLQKHAVELFHQDTIKPLYIEPVDIALADLPVGFYPDDETAKDFVVHHEKGHTYAHHLIMEQAMKYVKDSGFGVFLVPNRLFESEQADLLQKWIKNHAAVLGLIELPMSLFKSETHAKSILILQKNGTEMIKPKQAMLVKLPPFSNKDALNKVMKQMDEWFKTEWKREK</sequence>
<dbReference type="GO" id="GO:0032259">
    <property type="term" value="P:methylation"/>
    <property type="evidence" value="ECO:0007669"/>
    <property type="project" value="UniProtKB-KW"/>
</dbReference>
<evidence type="ECO:0000259" key="1">
    <source>
        <dbReference type="Pfam" id="PF02384"/>
    </source>
</evidence>
<dbReference type="Pfam" id="PF21106">
    <property type="entry name" value="YtxK_like"/>
    <property type="match status" value="1"/>
</dbReference>
<accession>A0A235FAA6</accession>
<dbReference type="OrthoDB" id="9788159at2"/>
<dbReference type="PANTHER" id="PTHR41313:SF1">
    <property type="entry name" value="DNA METHYLASE ADENINE-SPECIFIC DOMAIN-CONTAINING PROTEIN"/>
    <property type="match status" value="1"/>
</dbReference>
<dbReference type="Proteomes" id="UP000215059">
    <property type="component" value="Unassembled WGS sequence"/>
</dbReference>
<dbReference type="Gene3D" id="1.10.150.470">
    <property type="match status" value="1"/>
</dbReference>
<keyword evidence="3" id="KW-0489">Methyltransferase</keyword>
<dbReference type="Gene3D" id="3.40.50.150">
    <property type="entry name" value="Vaccinia Virus protein VP39"/>
    <property type="match status" value="1"/>
</dbReference>
<dbReference type="PIRSF" id="PIRSF026567">
    <property type="entry name" value="Adenine_mtase_bact_prd"/>
    <property type="match status" value="1"/>
</dbReference>
<proteinExistence type="predicted"/>
<feature type="domain" description="YtxK-like N-terminal helical" evidence="2">
    <location>
        <begin position="8"/>
        <end position="86"/>
    </location>
</feature>
<feature type="domain" description="DNA methylase adenine-specific" evidence="1">
    <location>
        <begin position="97"/>
        <end position="303"/>
    </location>
</feature>
<dbReference type="GO" id="GO:0008170">
    <property type="term" value="F:N-methyltransferase activity"/>
    <property type="evidence" value="ECO:0007669"/>
    <property type="project" value="InterPro"/>
</dbReference>
<dbReference type="InterPro" id="IPR016843">
    <property type="entry name" value="S-AdoMet-dep_Ade-MeTrfase_prd"/>
</dbReference>
<evidence type="ECO:0000313" key="3">
    <source>
        <dbReference type="EMBL" id="OYD58202.1"/>
    </source>
</evidence>
<reference evidence="3 4" key="1">
    <citation type="submission" date="2017-07" db="EMBL/GenBank/DDBJ databases">
        <title>Fictibacillus sp. nov. GDSW-R2A3 Genome sequencing and assembly.</title>
        <authorList>
            <person name="Mayilraj S."/>
        </authorList>
    </citation>
    <scope>NUCLEOTIDE SEQUENCE [LARGE SCALE GENOMIC DNA]</scope>
    <source>
        <strain evidence="3 4">GDSW-R2A3</strain>
    </source>
</reference>
<keyword evidence="3" id="KW-0808">Transferase</keyword>
<organism evidence="3 4">
    <name type="scientific">Fictibacillus aquaticus</name>
    <dbReference type="NCBI Taxonomy" id="2021314"/>
    <lineage>
        <taxon>Bacteria</taxon>
        <taxon>Bacillati</taxon>
        <taxon>Bacillota</taxon>
        <taxon>Bacilli</taxon>
        <taxon>Bacillales</taxon>
        <taxon>Fictibacillaceae</taxon>
        <taxon>Fictibacillus</taxon>
    </lineage>
</organism>
<dbReference type="AlphaFoldDB" id="A0A235FAA6"/>
<dbReference type="InterPro" id="IPR003356">
    <property type="entry name" value="DNA_methylase_A-5"/>
</dbReference>
<dbReference type="InterPro" id="IPR052933">
    <property type="entry name" value="DNA_Protect_Modify"/>
</dbReference>
<name>A0A235FAA6_9BACL</name>
<gene>
    <name evidence="3" type="ORF">CGZ90_09995</name>
</gene>
<comment type="caution">
    <text evidence="3">The sequence shown here is derived from an EMBL/GenBank/DDBJ whole genome shotgun (WGS) entry which is preliminary data.</text>
</comment>
<dbReference type="InterPro" id="IPR029063">
    <property type="entry name" value="SAM-dependent_MTases_sf"/>
</dbReference>
<evidence type="ECO:0000313" key="4">
    <source>
        <dbReference type="Proteomes" id="UP000215059"/>
    </source>
</evidence>
<dbReference type="EMBL" id="NOII01000002">
    <property type="protein sequence ID" value="OYD58202.1"/>
    <property type="molecule type" value="Genomic_DNA"/>
</dbReference>
<evidence type="ECO:0000259" key="2">
    <source>
        <dbReference type="Pfam" id="PF21106"/>
    </source>
</evidence>
<dbReference type="RefSeq" id="WP_094252343.1">
    <property type="nucleotide sequence ID" value="NZ_JBHLXL010000001.1"/>
</dbReference>
<dbReference type="Pfam" id="PF02384">
    <property type="entry name" value="N6_Mtase"/>
    <property type="match status" value="1"/>
</dbReference>
<dbReference type="PANTHER" id="PTHR41313">
    <property type="entry name" value="ADENINE-SPECIFIC METHYLTRANSFERASE"/>
    <property type="match status" value="1"/>
</dbReference>